<gene>
    <name evidence="2" type="ORF">C8D88_113112</name>
</gene>
<dbReference type="GO" id="GO:0005829">
    <property type="term" value="C:cytosol"/>
    <property type="evidence" value="ECO:0007669"/>
    <property type="project" value="TreeGrafter"/>
</dbReference>
<reference evidence="2 3" key="1">
    <citation type="submission" date="2018-05" db="EMBL/GenBank/DDBJ databases">
        <title>Genomic Encyclopedia of Type Strains, Phase IV (KMG-IV): sequencing the most valuable type-strain genomes for metagenomic binning, comparative biology and taxonomic classification.</title>
        <authorList>
            <person name="Goeker M."/>
        </authorList>
    </citation>
    <scope>NUCLEOTIDE SEQUENCE [LARGE SCALE GENOMIC DNA]</scope>
    <source>
        <strain evidence="2 3">DSM 45480</strain>
    </source>
</reference>
<organism evidence="2 3">
    <name type="scientific">Lentzea atacamensis</name>
    <dbReference type="NCBI Taxonomy" id="531938"/>
    <lineage>
        <taxon>Bacteria</taxon>
        <taxon>Bacillati</taxon>
        <taxon>Actinomycetota</taxon>
        <taxon>Actinomycetes</taxon>
        <taxon>Pseudonocardiales</taxon>
        <taxon>Pseudonocardiaceae</taxon>
        <taxon>Lentzea</taxon>
    </lineage>
</organism>
<feature type="domain" description="HTH arsR-type" evidence="1">
    <location>
        <begin position="90"/>
        <end position="188"/>
    </location>
</feature>
<dbReference type="InterPro" id="IPR000835">
    <property type="entry name" value="HTH_MarR-typ"/>
</dbReference>
<protein>
    <submittedName>
        <fullName evidence="2">MarR family protein</fullName>
    </submittedName>
</protein>
<accession>A0A316HQ70</accession>
<dbReference type="InterPro" id="IPR001845">
    <property type="entry name" value="HTH_ArsR_DNA-bd_dom"/>
</dbReference>
<dbReference type="GO" id="GO:0032196">
    <property type="term" value="P:transposition"/>
    <property type="evidence" value="ECO:0007669"/>
    <property type="project" value="TreeGrafter"/>
</dbReference>
<dbReference type="SMART" id="SM00418">
    <property type="entry name" value="HTH_ARSR"/>
    <property type="match status" value="1"/>
</dbReference>
<dbReference type="PROSITE" id="PS50987">
    <property type="entry name" value="HTH_ARSR_2"/>
    <property type="match status" value="1"/>
</dbReference>
<dbReference type="Pfam" id="PF12802">
    <property type="entry name" value="MarR_2"/>
    <property type="match status" value="1"/>
</dbReference>
<dbReference type="PANTHER" id="PTHR10948">
    <property type="entry name" value="TRANSPOSASE"/>
    <property type="match status" value="1"/>
</dbReference>
<dbReference type="InterPro" id="IPR036388">
    <property type="entry name" value="WH-like_DNA-bd_sf"/>
</dbReference>
<dbReference type="EMBL" id="QGHB01000013">
    <property type="protein sequence ID" value="PWK82519.1"/>
    <property type="molecule type" value="Genomic_DNA"/>
</dbReference>
<evidence type="ECO:0000313" key="2">
    <source>
        <dbReference type="EMBL" id="PWK82519.1"/>
    </source>
</evidence>
<dbReference type="Gene3D" id="1.10.10.10">
    <property type="entry name" value="Winged helix-like DNA-binding domain superfamily/Winged helix DNA-binding domain"/>
    <property type="match status" value="1"/>
</dbReference>
<evidence type="ECO:0000259" key="1">
    <source>
        <dbReference type="PROSITE" id="PS50987"/>
    </source>
</evidence>
<dbReference type="InterPro" id="IPR036390">
    <property type="entry name" value="WH_DNA-bd_sf"/>
</dbReference>
<dbReference type="AlphaFoldDB" id="A0A316HQ70"/>
<dbReference type="InterPro" id="IPR051917">
    <property type="entry name" value="Transposase-Integrase"/>
</dbReference>
<comment type="caution">
    <text evidence="2">The sequence shown here is derived from an EMBL/GenBank/DDBJ whole genome shotgun (WGS) entry which is preliminary data.</text>
</comment>
<dbReference type="GO" id="GO:0004803">
    <property type="term" value="F:transposase activity"/>
    <property type="evidence" value="ECO:0007669"/>
    <property type="project" value="TreeGrafter"/>
</dbReference>
<evidence type="ECO:0000313" key="3">
    <source>
        <dbReference type="Proteomes" id="UP000246005"/>
    </source>
</evidence>
<dbReference type="PANTHER" id="PTHR10948:SF23">
    <property type="entry name" value="TRANSPOSASE INSI FOR INSERTION SEQUENCE ELEMENT IS30A-RELATED"/>
    <property type="match status" value="1"/>
</dbReference>
<dbReference type="InterPro" id="IPR025246">
    <property type="entry name" value="IS30-like_HTH"/>
</dbReference>
<name>A0A316HQ70_9PSEU</name>
<proteinExistence type="predicted"/>
<dbReference type="Proteomes" id="UP000246005">
    <property type="component" value="Unassembled WGS sequence"/>
</dbReference>
<dbReference type="InterPro" id="IPR011991">
    <property type="entry name" value="ArsR-like_HTH"/>
</dbReference>
<dbReference type="GO" id="GO:0003700">
    <property type="term" value="F:DNA-binding transcription factor activity"/>
    <property type="evidence" value="ECO:0007669"/>
    <property type="project" value="InterPro"/>
</dbReference>
<dbReference type="Pfam" id="PF13936">
    <property type="entry name" value="HTH_38"/>
    <property type="match status" value="1"/>
</dbReference>
<dbReference type="CDD" id="cd00090">
    <property type="entry name" value="HTH_ARSR"/>
    <property type="match status" value="1"/>
</dbReference>
<dbReference type="SUPFAM" id="SSF46785">
    <property type="entry name" value="Winged helix' DNA-binding domain"/>
    <property type="match status" value="1"/>
</dbReference>
<sequence>MPGKRLDQEERQRIAQWLWDGLGYSEIGRRLQRPASTIQREVARNGGHNNYRPGAAHQAASERAMRRMPAVDDLDVDDEAYSFGRSPGEVQEFHLRLVASFVQTGIPKTAARILAEIFMVDKGSLSATELVLRLSVSPGTVSRSTSYLQDLGLLRSERDGKRMRYFLDDDIWYRAWLSSAERNSVWAHTALEGAEIFGLDTPVGARLKDMGQFFAFVVVDMESTRKKWLDFFEKKKRAREKARDRATGDASAR</sequence>